<dbReference type="STRING" id="146817.SAMN04488502_10579"/>
<dbReference type="EMBL" id="FNHB01000005">
    <property type="protein sequence ID" value="SDM50833.1"/>
    <property type="molecule type" value="Genomic_DNA"/>
</dbReference>
<sequence>METGSIKKTIFMVVGCLSLALGMTGIFLPLLPTTPFLLLAAYCFMQSSTRLYNWLIQHKVFGKYIYNYLTHRAVEAKAKRLALVFLWGTIAISLYLLPNIYIRLLLFAVGSGVSFHILTLKEFK</sequence>
<dbReference type="InterPro" id="IPR007401">
    <property type="entry name" value="DUF454"/>
</dbReference>
<gene>
    <name evidence="2" type="ORF">SAMN04488502_10579</name>
</gene>
<feature type="transmembrane region" description="Helical" evidence="1">
    <location>
        <begin position="9"/>
        <end position="30"/>
    </location>
</feature>
<evidence type="ECO:0000313" key="3">
    <source>
        <dbReference type="Proteomes" id="UP000214880"/>
    </source>
</evidence>
<dbReference type="PANTHER" id="PTHR35813">
    <property type="entry name" value="INNER MEMBRANE PROTEIN YBAN"/>
    <property type="match status" value="1"/>
</dbReference>
<evidence type="ECO:0000256" key="1">
    <source>
        <dbReference type="SAM" id="Phobius"/>
    </source>
</evidence>
<reference evidence="2 3" key="1">
    <citation type="submission" date="2016-10" db="EMBL/GenBank/DDBJ databases">
        <authorList>
            <person name="de Groot N.N."/>
        </authorList>
    </citation>
    <scope>NUCLEOTIDE SEQUENCE [LARGE SCALE GENOMIC DNA]</scope>
    <source>
        <strain evidence="2 3">DSM 1736</strain>
    </source>
</reference>
<dbReference type="PIRSF" id="PIRSF016789">
    <property type="entry name" value="DUF454"/>
    <property type="match status" value="1"/>
</dbReference>
<organism evidence="2 3">
    <name type="scientific">Dendrosporobacter quercicolus</name>
    <dbReference type="NCBI Taxonomy" id="146817"/>
    <lineage>
        <taxon>Bacteria</taxon>
        <taxon>Bacillati</taxon>
        <taxon>Bacillota</taxon>
        <taxon>Negativicutes</taxon>
        <taxon>Selenomonadales</taxon>
        <taxon>Sporomusaceae</taxon>
        <taxon>Dendrosporobacter</taxon>
    </lineage>
</organism>
<evidence type="ECO:0008006" key="4">
    <source>
        <dbReference type="Google" id="ProtNLM"/>
    </source>
</evidence>
<keyword evidence="3" id="KW-1185">Reference proteome</keyword>
<proteinExistence type="predicted"/>
<dbReference type="AlphaFoldDB" id="A0A1G9TSY9"/>
<dbReference type="Pfam" id="PF04304">
    <property type="entry name" value="DUF454"/>
    <property type="match status" value="1"/>
</dbReference>
<keyword evidence="1" id="KW-1133">Transmembrane helix</keyword>
<dbReference type="PANTHER" id="PTHR35813:SF1">
    <property type="entry name" value="INNER MEMBRANE PROTEIN YBAN"/>
    <property type="match status" value="1"/>
</dbReference>
<dbReference type="GO" id="GO:0005886">
    <property type="term" value="C:plasma membrane"/>
    <property type="evidence" value="ECO:0007669"/>
    <property type="project" value="TreeGrafter"/>
</dbReference>
<keyword evidence="1" id="KW-0472">Membrane</keyword>
<accession>A0A1G9TSY9</accession>
<feature type="transmembrane region" description="Helical" evidence="1">
    <location>
        <begin position="77"/>
        <end position="95"/>
    </location>
</feature>
<dbReference type="RefSeq" id="WP_217636886.1">
    <property type="nucleotide sequence ID" value="NZ_FNHB01000005.1"/>
</dbReference>
<evidence type="ECO:0000313" key="2">
    <source>
        <dbReference type="EMBL" id="SDM50833.1"/>
    </source>
</evidence>
<name>A0A1G9TSY9_9FIRM</name>
<keyword evidence="1" id="KW-0812">Transmembrane</keyword>
<dbReference type="Proteomes" id="UP000214880">
    <property type="component" value="Unassembled WGS sequence"/>
</dbReference>
<protein>
    <recommendedName>
        <fullName evidence="4">Inner membrane protein</fullName>
    </recommendedName>
</protein>